<comment type="similarity">
    <text evidence="1">Belongs to the enoyl-CoA hydratase/isomerase family.</text>
</comment>
<dbReference type="InterPro" id="IPR001753">
    <property type="entry name" value="Enoyl-CoA_hydra/iso"/>
</dbReference>
<dbReference type="CDD" id="cd06558">
    <property type="entry name" value="crotonase-like"/>
    <property type="match status" value="1"/>
</dbReference>
<evidence type="ECO:0000256" key="1">
    <source>
        <dbReference type="ARBA" id="ARBA00005254"/>
    </source>
</evidence>
<dbReference type="PANTHER" id="PTHR43802">
    <property type="entry name" value="ENOYL-COA HYDRATASE"/>
    <property type="match status" value="1"/>
</dbReference>
<gene>
    <name evidence="2" type="ORF">ASZ90_008589</name>
</gene>
<dbReference type="Pfam" id="PF00378">
    <property type="entry name" value="ECH_1"/>
    <property type="match status" value="1"/>
</dbReference>
<dbReference type="EC" id="4.2.1.17" evidence="2"/>
<sequence length="260" mass="29667">MTINIKTEGRIMLIEIDRPKKYNAMTREMYTQMAQAYYKLDQDDDLWVGVVYANGPHFTSGLELTDWSDAFSNGVGFPLGGKNEIDPFYMMDERRCRKPLIYAVQGYCFTWGVEVMLNADIRVATSDTRFAMLEVRRGFFPCGGATFRLSRDIGWSNAMRYLLTGDQWTADDAYRMGLVQYVTEPGKQLEKAMELARKVASAAPLGVRSILQNSRLAEKQGEEVAKKIIYQMVSEVMKSDDMKEGLQSFIERRTAVFKGK</sequence>
<dbReference type="InterPro" id="IPR014748">
    <property type="entry name" value="Enoyl-CoA_hydra_C"/>
</dbReference>
<dbReference type="AlphaFoldDB" id="A0A0W8FLA9"/>
<dbReference type="InterPro" id="IPR029045">
    <property type="entry name" value="ClpP/crotonase-like_dom_sf"/>
</dbReference>
<dbReference type="NCBIfam" id="NF005126">
    <property type="entry name" value="PRK06563.1"/>
    <property type="match status" value="1"/>
</dbReference>
<dbReference type="PANTHER" id="PTHR43802:SF1">
    <property type="entry name" value="IP11341P-RELATED"/>
    <property type="match status" value="1"/>
</dbReference>
<reference evidence="2" key="1">
    <citation type="journal article" date="2015" name="Proc. Natl. Acad. Sci. U.S.A.">
        <title>Networks of energetic and metabolic interactions define dynamics in microbial communities.</title>
        <authorList>
            <person name="Embree M."/>
            <person name="Liu J.K."/>
            <person name="Al-Bassam M.M."/>
            <person name="Zengler K."/>
        </authorList>
    </citation>
    <scope>NUCLEOTIDE SEQUENCE</scope>
</reference>
<name>A0A0W8FLA9_9ZZZZ</name>
<evidence type="ECO:0000313" key="2">
    <source>
        <dbReference type="EMBL" id="KUG21644.1"/>
    </source>
</evidence>
<dbReference type="EMBL" id="LNQE01001035">
    <property type="protein sequence ID" value="KUG21644.1"/>
    <property type="molecule type" value="Genomic_DNA"/>
</dbReference>
<dbReference type="SUPFAM" id="SSF52096">
    <property type="entry name" value="ClpP/crotonase"/>
    <property type="match status" value="1"/>
</dbReference>
<dbReference type="Gene3D" id="1.10.12.10">
    <property type="entry name" value="Lyase 2-enoyl-coa Hydratase, Chain A, domain 2"/>
    <property type="match status" value="1"/>
</dbReference>
<dbReference type="Gene3D" id="3.90.226.10">
    <property type="entry name" value="2-enoyl-CoA Hydratase, Chain A, domain 1"/>
    <property type="match status" value="1"/>
</dbReference>
<accession>A0A0W8FLA9</accession>
<proteinExistence type="inferred from homology"/>
<organism evidence="2">
    <name type="scientific">hydrocarbon metagenome</name>
    <dbReference type="NCBI Taxonomy" id="938273"/>
    <lineage>
        <taxon>unclassified sequences</taxon>
        <taxon>metagenomes</taxon>
        <taxon>ecological metagenomes</taxon>
    </lineage>
</organism>
<protein>
    <submittedName>
        <fullName evidence="2">Enoyl-coa hydratase</fullName>
        <ecNumber evidence="2">4.2.1.17</ecNumber>
    </submittedName>
</protein>
<keyword evidence="2" id="KW-0456">Lyase</keyword>
<comment type="caution">
    <text evidence="2">The sequence shown here is derived from an EMBL/GenBank/DDBJ whole genome shotgun (WGS) entry which is preliminary data.</text>
</comment>
<dbReference type="GO" id="GO:0004300">
    <property type="term" value="F:enoyl-CoA hydratase activity"/>
    <property type="evidence" value="ECO:0007669"/>
    <property type="project" value="UniProtKB-EC"/>
</dbReference>